<feature type="domain" description="ApaG" evidence="3">
    <location>
        <begin position="2"/>
        <end position="126"/>
    </location>
</feature>
<dbReference type="HAMAP" id="MF_00791">
    <property type="entry name" value="ApaG"/>
    <property type="match status" value="1"/>
</dbReference>
<accession>A0AAE9VT37</accession>
<dbReference type="EMBL" id="CP114976">
    <property type="protein sequence ID" value="WBE25334.1"/>
    <property type="molecule type" value="Genomic_DNA"/>
</dbReference>
<keyword evidence="5" id="KW-1185">Reference proteome</keyword>
<dbReference type="PANTHER" id="PTHR47191">
    <property type="entry name" value="OS05G0170800 PROTEIN"/>
    <property type="match status" value="1"/>
</dbReference>
<organism evidence="4 5">
    <name type="scientific">Denitrificimonas caeni</name>
    <dbReference type="NCBI Taxonomy" id="521720"/>
    <lineage>
        <taxon>Bacteria</taxon>
        <taxon>Pseudomonadati</taxon>
        <taxon>Pseudomonadota</taxon>
        <taxon>Gammaproteobacteria</taxon>
        <taxon>Pseudomonadales</taxon>
        <taxon>Pseudomonadaceae</taxon>
        <taxon>Denitrificimonas</taxon>
    </lineage>
</organism>
<dbReference type="InterPro" id="IPR007474">
    <property type="entry name" value="ApaG_domain"/>
</dbReference>
<dbReference type="AlphaFoldDB" id="A0AAE9VT37"/>
<evidence type="ECO:0000313" key="4">
    <source>
        <dbReference type="EMBL" id="WBE25334.1"/>
    </source>
</evidence>
<dbReference type="InterPro" id="IPR023065">
    <property type="entry name" value="Uncharacterised_ApaG"/>
</dbReference>
<evidence type="ECO:0000256" key="1">
    <source>
        <dbReference type="ARBA" id="ARBA00017693"/>
    </source>
</evidence>
<evidence type="ECO:0000313" key="5">
    <source>
        <dbReference type="Proteomes" id="UP001212189"/>
    </source>
</evidence>
<gene>
    <name evidence="2 4" type="primary">apaG</name>
    <name evidence="4" type="ORF">O6P33_00345</name>
</gene>
<reference evidence="4 5" key="1">
    <citation type="submission" date="2022-12" db="EMBL/GenBank/DDBJ databases">
        <title>Coexistence and Characterization of a Novel Tigecycline Resistance gene tet(X) variant and blaNDM-1 in a Pseudomonas caeni Isolate of Chicken Origin.</title>
        <authorList>
            <person name="Lu X."/>
            <person name="Zhang L."/>
            <person name="Li R."/>
            <person name="Wang Z."/>
        </authorList>
    </citation>
    <scope>NUCLEOTIDE SEQUENCE [LARGE SCALE GENOMIC DNA]</scope>
    <source>
        <strain evidence="4 5">CE14</strain>
    </source>
</reference>
<dbReference type="InterPro" id="IPR050718">
    <property type="entry name" value="ApaG-like"/>
</dbReference>
<evidence type="ECO:0000256" key="2">
    <source>
        <dbReference type="HAMAP-Rule" id="MF_00791"/>
    </source>
</evidence>
<proteinExistence type="inferred from homology"/>
<dbReference type="Gene3D" id="2.60.40.1470">
    <property type="entry name" value="ApaG domain"/>
    <property type="match status" value="1"/>
</dbReference>
<dbReference type="PANTHER" id="PTHR47191:SF2">
    <property type="entry name" value="OS05G0170800 PROTEIN"/>
    <property type="match status" value="1"/>
</dbReference>
<dbReference type="Proteomes" id="UP001212189">
    <property type="component" value="Chromosome"/>
</dbReference>
<name>A0AAE9VT37_9GAMM</name>
<evidence type="ECO:0000259" key="3">
    <source>
        <dbReference type="PROSITE" id="PS51087"/>
    </source>
</evidence>
<dbReference type="KEGG" id="dce:O6P33_00345"/>
<dbReference type="InterPro" id="IPR036767">
    <property type="entry name" value="ApaG_sf"/>
</dbReference>
<dbReference type="Pfam" id="PF04379">
    <property type="entry name" value="DUF525"/>
    <property type="match status" value="1"/>
</dbReference>
<dbReference type="PROSITE" id="PS51087">
    <property type="entry name" value="APAG"/>
    <property type="match status" value="1"/>
</dbReference>
<dbReference type="SUPFAM" id="SSF110069">
    <property type="entry name" value="ApaG-like"/>
    <property type="match status" value="1"/>
</dbReference>
<dbReference type="NCBIfam" id="NF003967">
    <property type="entry name" value="PRK05461.1"/>
    <property type="match status" value="1"/>
</dbReference>
<dbReference type="RefSeq" id="WP_269818280.1">
    <property type="nucleotide sequence ID" value="NZ_CP114976.1"/>
</dbReference>
<protein>
    <recommendedName>
        <fullName evidence="1 2">Protein ApaG</fullName>
    </recommendedName>
</protein>
<sequence>MNYLSNTISISVNTRYLAEHSHPEDNRYVFAYDITIRNNGEHSAQLLSRHWIITDGNGKTQEVRGSGVVGEQPVIDADDEFSYSSGTLMTTAVGSMQGSFTMRAEDGEEFEAPIAPFGLAVPGALH</sequence>